<dbReference type="SUPFAM" id="SSF75005">
    <property type="entry name" value="Arabinanase/levansucrase/invertase"/>
    <property type="match status" value="1"/>
</dbReference>
<evidence type="ECO:0008006" key="2">
    <source>
        <dbReference type="Google" id="ProtNLM"/>
    </source>
</evidence>
<name>A0A381XKF0_9ZZZZ</name>
<dbReference type="Gene3D" id="2.115.10.20">
    <property type="entry name" value="Glycosyl hydrolase domain, family 43"/>
    <property type="match status" value="1"/>
</dbReference>
<dbReference type="AlphaFoldDB" id="A0A381XKF0"/>
<proteinExistence type="predicted"/>
<organism evidence="1">
    <name type="scientific">marine metagenome</name>
    <dbReference type="NCBI Taxonomy" id="408172"/>
    <lineage>
        <taxon>unclassified sequences</taxon>
        <taxon>metagenomes</taxon>
        <taxon>ecological metagenomes</taxon>
    </lineage>
</organism>
<dbReference type="EMBL" id="UINC01015508">
    <property type="protein sequence ID" value="SVA65245.1"/>
    <property type="molecule type" value="Genomic_DNA"/>
</dbReference>
<gene>
    <name evidence="1" type="ORF">METZ01_LOCUS118099</name>
</gene>
<dbReference type="InterPro" id="IPR023296">
    <property type="entry name" value="Glyco_hydro_beta-prop_sf"/>
</dbReference>
<protein>
    <recommendedName>
        <fullName evidence="2">Glycosyl hydrolase family 32 N-terminal domain-containing protein</fullName>
    </recommendedName>
</protein>
<accession>A0A381XKF0</accession>
<sequence length="328" mass="36611">MVRPYSVVAMLFAAVFFIVHLACNTPEEVSETAQNRVLVPEIDGDWWQVAGNPDLGEFNSDEQEPTAFGMWQALDGTWQLWGCIRKTNVGGNTRLFFRWEGEKITDTDWTPKGIVMVADPDFGETPGGLQSPHATRFANEHVLVYGDWENICLSRSSDGKSFDRQVGAEGKTGMFNEGLGNQTRDPMITRFGDSYYLYYTANPGGVGAIYARTSTDLRSWSESKIVSAGGSGGSDWLDAEVPVVLYLEKAEAFYLFRTHSLPGTERMGTSVYRSTDPLDFGVNNDRYLVTTLPSEATWIVNEGDDYYIAAVMPGLQGYRVSRLKWVYK</sequence>
<reference evidence="1" key="1">
    <citation type="submission" date="2018-05" db="EMBL/GenBank/DDBJ databases">
        <authorList>
            <person name="Lanie J.A."/>
            <person name="Ng W.-L."/>
            <person name="Kazmierczak K.M."/>
            <person name="Andrzejewski T.M."/>
            <person name="Davidsen T.M."/>
            <person name="Wayne K.J."/>
            <person name="Tettelin H."/>
            <person name="Glass J.I."/>
            <person name="Rusch D."/>
            <person name="Podicherti R."/>
            <person name="Tsui H.-C.T."/>
            <person name="Winkler M.E."/>
        </authorList>
    </citation>
    <scope>NUCLEOTIDE SEQUENCE</scope>
</reference>
<evidence type="ECO:0000313" key="1">
    <source>
        <dbReference type="EMBL" id="SVA65245.1"/>
    </source>
</evidence>